<dbReference type="Gene3D" id="3.30.750.140">
    <property type="match status" value="1"/>
</dbReference>
<gene>
    <name evidence="3" type="ORF">GE300_19610</name>
</gene>
<comment type="caution">
    <text evidence="3">The sequence shown here is derived from an EMBL/GenBank/DDBJ whole genome shotgun (WGS) entry which is preliminary data.</text>
</comment>
<feature type="domain" description="Flagellar hook-length control protein-like C-terminal" evidence="2">
    <location>
        <begin position="277"/>
        <end position="352"/>
    </location>
</feature>
<dbReference type="EMBL" id="WIND01000026">
    <property type="protein sequence ID" value="MSU91787.1"/>
    <property type="molecule type" value="Genomic_DNA"/>
</dbReference>
<feature type="compositionally biased region" description="Low complexity" evidence="1">
    <location>
        <begin position="203"/>
        <end position="216"/>
    </location>
</feature>
<reference evidence="3 4" key="1">
    <citation type="submission" date="2019-10" db="EMBL/GenBank/DDBJ databases">
        <title>Cognatihalovulum marinum gen. nov. sp. nov., a new member of the family Rhodobacteraceae isolated from deep seawater of the Northwest Indian Ocean.</title>
        <authorList>
            <person name="Ruan C."/>
            <person name="Wang J."/>
            <person name="Zheng X."/>
            <person name="Song L."/>
            <person name="Zhu Y."/>
            <person name="Huang Y."/>
            <person name="Lu Z."/>
            <person name="Du W."/>
            <person name="Huang L."/>
            <person name="Dai X."/>
        </authorList>
    </citation>
    <scope>NUCLEOTIDE SEQUENCE [LARGE SCALE GENOMIC DNA]</scope>
    <source>
        <strain evidence="3 4">2CG4</strain>
    </source>
</reference>
<name>A0A6L5Z5S7_9RHOB</name>
<feature type="region of interest" description="Disordered" evidence="1">
    <location>
        <begin position="77"/>
        <end position="259"/>
    </location>
</feature>
<dbReference type="InterPro" id="IPR021136">
    <property type="entry name" value="Flagellar_hook_control-like_C"/>
</dbReference>
<evidence type="ECO:0000313" key="3">
    <source>
        <dbReference type="EMBL" id="MSU91787.1"/>
    </source>
</evidence>
<feature type="compositionally biased region" description="Low complexity" evidence="1">
    <location>
        <begin position="113"/>
        <end position="127"/>
    </location>
</feature>
<organism evidence="3 4">
    <name type="scientific">Halovulum marinum</name>
    <dbReference type="NCBI Taxonomy" id="2662447"/>
    <lineage>
        <taxon>Bacteria</taxon>
        <taxon>Pseudomonadati</taxon>
        <taxon>Pseudomonadota</taxon>
        <taxon>Alphaproteobacteria</taxon>
        <taxon>Rhodobacterales</taxon>
        <taxon>Paracoccaceae</taxon>
        <taxon>Halovulum</taxon>
    </lineage>
</organism>
<evidence type="ECO:0000313" key="4">
    <source>
        <dbReference type="Proteomes" id="UP000474957"/>
    </source>
</evidence>
<feature type="compositionally biased region" description="Low complexity" evidence="1">
    <location>
        <begin position="154"/>
        <end position="183"/>
    </location>
</feature>
<feature type="compositionally biased region" description="Pro residues" evidence="1">
    <location>
        <begin position="128"/>
        <end position="142"/>
    </location>
</feature>
<sequence>MTHGPELIRAATVPTRAGKIPKDAAIADKDVAQTPRFELAAAPEVATAALAPAGRPAQVAAVAPLPRQVQGLFEPESAATGDAASVPAQVRPPEGEAVPAFGNMPPTDSISLPATAAAKPPGAAPGEPAVPAPARPSPPPTAAAPDAEGRRWQPALPAATGAPAEAGAVAEADPEARNSARAPAPSPDAHQEPDRGNRNHQSAPAVAKPAPATGAAHSQAVADATAPIGGESAAAASEPQTQTQASAAPRGPGLSAVPTAPQEDHVQSLIARIATRSTAGGERELQLRLDPPELGSVRITLSGSDGHLTAVVSADRADVEQLLRRHAQDLAGALSDAGYEGVDIDFGTGHDSAEDALPEHMIAAADILGDAETRDTGAAGAAAARPSPALADGRLDIRL</sequence>
<accession>A0A6L5Z5S7</accession>
<protein>
    <recommendedName>
        <fullName evidence="2">Flagellar hook-length control protein-like C-terminal domain-containing protein</fullName>
    </recommendedName>
</protein>
<dbReference type="CDD" id="cd17470">
    <property type="entry name" value="T3SS_Flik_C"/>
    <property type="match status" value="1"/>
</dbReference>
<dbReference type="InterPro" id="IPR038610">
    <property type="entry name" value="FliK-like_C_sf"/>
</dbReference>
<dbReference type="Pfam" id="PF02120">
    <property type="entry name" value="Flg_hook"/>
    <property type="match status" value="1"/>
</dbReference>
<dbReference type="Proteomes" id="UP000474957">
    <property type="component" value="Unassembled WGS sequence"/>
</dbReference>
<dbReference type="AlphaFoldDB" id="A0A6L5Z5S7"/>
<evidence type="ECO:0000259" key="2">
    <source>
        <dbReference type="Pfam" id="PF02120"/>
    </source>
</evidence>
<keyword evidence="4" id="KW-1185">Reference proteome</keyword>
<proteinExistence type="predicted"/>
<dbReference type="RefSeq" id="WP_154449214.1">
    <property type="nucleotide sequence ID" value="NZ_WIND01000026.1"/>
</dbReference>
<evidence type="ECO:0000256" key="1">
    <source>
        <dbReference type="SAM" id="MobiDB-lite"/>
    </source>
</evidence>